<organism evidence="2 3">
    <name type="scientific">Metapseudomonas resinovorans NBRC 106553</name>
    <dbReference type="NCBI Taxonomy" id="1245471"/>
    <lineage>
        <taxon>Bacteria</taxon>
        <taxon>Pseudomonadati</taxon>
        <taxon>Pseudomonadota</taxon>
        <taxon>Gammaproteobacteria</taxon>
        <taxon>Pseudomonadales</taxon>
        <taxon>Pseudomonadaceae</taxon>
        <taxon>Metapseudomonas</taxon>
    </lineage>
</organism>
<evidence type="ECO:0000313" key="2">
    <source>
        <dbReference type="EMBL" id="BAN47522.1"/>
    </source>
</evidence>
<feature type="transmembrane region" description="Helical" evidence="1">
    <location>
        <begin position="36"/>
        <end position="56"/>
    </location>
</feature>
<keyword evidence="1" id="KW-1133">Transmembrane helix</keyword>
<name>S6ADR5_METRE</name>
<protein>
    <submittedName>
        <fullName evidence="2">Uncharacterized protein</fullName>
    </submittedName>
</protein>
<dbReference type="eggNOG" id="ENOG5030BPJ">
    <property type="taxonomic scope" value="Bacteria"/>
</dbReference>
<accession>S6ADR5</accession>
<feature type="transmembrane region" description="Helical" evidence="1">
    <location>
        <begin position="171"/>
        <end position="189"/>
    </location>
</feature>
<sequence length="195" mass="21496">MTMNKEILGVISLLVTLVQYTPYCRSIYRKQLRPHVFSYLIWGVSAGIVAVAQWSADAGPGAWAMALVALLCFLVVGLSYRTGTRYISKGDWIAFIAAMLAIPIWVLTDSPLAAVVVVTLIDIAAFYMTLRKAIVAPNEESIRFYVLATLQYVLSILAIESYNPTTLLNPLVLTLTSSLLIGIMAWLRLRSAPCH</sequence>
<dbReference type="PATRIC" id="fig|1245471.3.peg.1814"/>
<dbReference type="HOGENOM" id="CLU_098981_1_0_6"/>
<reference evidence="2 3" key="1">
    <citation type="journal article" date="2013" name="Genome Announc.">
        <title>Complete Genome Sequence of the Carbazole Degrader Pseudomonas resinovorans Strain CA10 (NBRC 106553).</title>
        <authorList>
            <person name="Shintani M."/>
            <person name="Hosoyama A."/>
            <person name="Ohji S."/>
            <person name="Tsuchikane K."/>
            <person name="Takarada H."/>
            <person name="Yamazoe A."/>
            <person name="Fujita N."/>
            <person name="Nojiri H."/>
        </authorList>
    </citation>
    <scope>NUCLEOTIDE SEQUENCE [LARGE SCALE GENOMIC DNA]</scope>
    <source>
        <strain evidence="2 3">NBRC 106553</strain>
    </source>
</reference>
<keyword evidence="1" id="KW-0472">Membrane</keyword>
<feature type="transmembrane region" description="Helical" evidence="1">
    <location>
        <begin position="142"/>
        <end position="159"/>
    </location>
</feature>
<keyword evidence="1" id="KW-0812">Transmembrane</keyword>
<gene>
    <name evidence="2" type="ORF">PCA10_17900</name>
</gene>
<feature type="transmembrane region" description="Helical" evidence="1">
    <location>
        <begin position="92"/>
        <end position="107"/>
    </location>
</feature>
<keyword evidence="3" id="KW-1185">Reference proteome</keyword>
<feature type="transmembrane region" description="Helical" evidence="1">
    <location>
        <begin position="62"/>
        <end position="80"/>
    </location>
</feature>
<proteinExistence type="predicted"/>
<feature type="transmembrane region" description="Helical" evidence="1">
    <location>
        <begin position="113"/>
        <end position="130"/>
    </location>
</feature>
<dbReference type="Proteomes" id="UP000015503">
    <property type="component" value="Chromosome"/>
</dbReference>
<dbReference type="EMBL" id="AP013068">
    <property type="protein sequence ID" value="BAN47522.1"/>
    <property type="molecule type" value="Genomic_DNA"/>
</dbReference>
<dbReference type="KEGG" id="pre:PCA10_17900"/>
<evidence type="ECO:0000256" key="1">
    <source>
        <dbReference type="SAM" id="Phobius"/>
    </source>
</evidence>
<dbReference type="AlphaFoldDB" id="S6ADR5"/>
<evidence type="ECO:0000313" key="3">
    <source>
        <dbReference type="Proteomes" id="UP000015503"/>
    </source>
</evidence>